<evidence type="ECO:0000313" key="1">
    <source>
        <dbReference type="EMBL" id="PJK30414.1"/>
    </source>
</evidence>
<comment type="caution">
    <text evidence="1">The sequence shown here is derived from an EMBL/GenBank/DDBJ whole genome shotgun (WGS) entry which is preliminary data.</text>
</comment>
<evidence type="ECO:0008006" key="3">
    <source>
        <dbReference type="Google" id="ProtNLM"/>
    </source>
</evidence>
<evidence type="ECO:0000313" key="2">
    <source>
        <dbReference type="Proteomes" id="UP000229498"/>
    </source>
</evidence>
<dbReference type="OrthoDB" id="8480244at2"/>
<keyword evidence="2" id="KW-1185">Reference proteome</keyword>
<dbReference type="EMBL" id="PHIG01000028">
    <property type="protein sequence ID" value="PJK30414.1"/>
    <property type="molecule type" value="Genomic_DNA"/>
</dbReference>
<dbReference type="InterPro" id="IPR009922">
    <property type="entry name" value="DUF1457"/>
</dbReference>
<reference evidence="1 2" key="1">
    <citation type="submission" date="2017-11" db="EMBL/GenBank/DDBJ databases">
        <title>Draft genome sequence of Rhizobiales bacterium SY3-13.</title>
        <authorList>
            <person name="Sun C."/>
        </authorList>
    </citation>
    <scope>NUCLEOTIDE SEQUENCE [LARGE SCALE GENOMIC DNA]</scope>
    <source>
        <strain evidence="1 2">SY3-13</strain>
    </source>
</reference>
<accession>A0A2M9G3Z4</accession>
<dbReference type="AlphaFoldDB" id="A0A2M9G3Z4"/>
<dbReference type="Pfam" id="PF07310">
    <property type="entry name" value="PAS_5"/>
    <property type="match status" value="1"/>
</dbReference>
<dbReference type="RefSeq" id="WP_109795125.1">
    <property type="nucleotide sequence ID" value="NZ_PHIG01000028.1"/>
</dbReference>
<name>A0A2M9G3Z4_9PROT</name>
<dbReference type="Proteomes" id="UP000229498">
    <property type="component" value="Unassembled WGS sequence"/>
</dbReference>
<organism evidence="1 2">
    <name type="scientific">Minwuia thermotolerans</name>
    <dbReference type="NCBI Taxonomy" id="2056226"/>
    <lineage>
        <taxon>Bacteria</taxon>
        <taxon>Pseudomonadati</taxon>
        <taxon>Pseudomonadota</taxon>
        <taxon>Alphaproteobacteria</taxon>
        <taxon>Minwuiales</taxon>
        <taxon>Minwuiaceae</taxon>
        <taxon>Minwuia</taxon>
    </lineage>
</organism>
<proteinExistence type="predicted"/>
<protein>
    <recommendedName>
        <fullName evidence="3">PAS domain-containing protein</fullName>
    </recommendedName>
</protein>
<gene>
    <name evidence="1" type="ORF">CVT23_07095</name>
</gene>
<sequence>MSFEGAPIEPDVWHEYEEGGGFILDETLAFRRSLTRRGYDYWRDLRGDAAGPRKSDLDPASIVPLLPYVVLIDIIRDANGARDYRVRLMGTVAAANHGDGTGMLVSRHLSGKPLYRIRGAIDHVARNGRPVRLASVSGYENREWLHGEGFYAPLLSEAGGLDHVFIVADIWSSAAPVNAAPDEG</sequence>